<feature type="non-terminal residue" evidence="2">
    <location>
        <position position="62"/>
    </location>
</feature>
<name>A0AAD7QRH6_9ASCO</name>
<dbReference type="Proteomes" id="UP001217417">
    <property type="component" value="Unassembled WGS sequence"/>
</dbReference>
<organism evidence="2 3">
    <name type="scientific">Lipomyces tetrasporus</name>
    <dbReference type="NCBI Taxonomy" id="54092"/>
    <lineage>
        <taxon>Eukaryota</taxon>
        <taxon>Fungi</taxon>
        <taxon>Dikarya</taxon>
        <taxon>Ascomycota</taxon>
        <taxon>Saccharomycotina</taxon>
        <taxon>Lipomycetes</taxon>
        <taxon>Lipomycetales</taxon>
        <taxon>Lipomycetaceae</taxon>
        <taxon>Lipomyces</taxon>
    </lineage>
</organism>
<sequence>MSGSCGWGCAEDRQYVGVGVFVCWLWAFVVLRVLLLVVCLLVCCLGLLSWFVAGSLRVHNPV</sequence>
<evidence type="ECO:0000313" key="3">
    <source>
        <dbReference type="Proteomes" id="UP001217417"/>
    </source>
</evidence>
<protein>
    <submittedName>
        <fullName evidence="2">Uncharacterized protein</fullName>
    </submittedName>
</protein>
<evidence type="ECO:0000313" key="2">
    <source>
        <dbReference type="EMBL" id="KAJ8100212.1"/>
    </source>
</evidence>
<dbReference type="GeneID" id="80882644"/>
<keyword evidence="1" id="KW-0812">Transmembrane</keyword>
<dbReference type="AlphaFoldDB" id="A0AAD7QRH6"/>
<reference evidence="2" key="1">
    <citation type="submission" date="2023-03" db="EMBL/GenBank/DDBJ databases">
        <title>Near-Complete genome sequence of Lipomyces tetrasporous NRRL Y-64009, an oleaginous yeast capable of growing on lignocellulosic hydrolysates.</title>
        <authorList>
            <consortium name="Lawrence Berkeley National Laboratory"/>
            <person name="Jagtap S.S."/>
            <person name="Liu J.-J."/>
            <person name="Walukiewicz H.E."/>
            <person name="Pangilinan J."/>
            <person name="Lipzen A."/>
            <person name="Ahrendt S."/>
            <person name="Koriabine M."/>
            <person name="Cobaugh K."/>
            <person name="Salamov A."/>
            <person name="Yoshinaga Y."/>
            <person name="Ng V."/>
            <person name="Daum C."/>
            <person name="Grigoriev I.V."/>
            <person name="Slininger P.J."/>
            <person name="Dien B.S."/>
            <person name="Jin Y.-S."/>
            <person name="Rao C.V."/>
        </authorList>
    </citation>
    <scope>NUCLEOTIDE SEQUENCE</scope>
    <source>
        <strain evidence="2">NRRL Y-64009</strain>
    </source>
</reference>
<keyword evidence="3" id="KW-1185">Reference proteome</keyword>
<proteinExistence type="predicted"/>
<gene>
    <name evidence="2" type="ORF">POJ06DRAFT_252062</name>
</gene>
<evidence type="ECO:0000256" key="1">
    <source>
        <dbReference type="SAM" id="Phobius"/>
    </source>
</evidence>
<keyword evidence="1" id="KW-0472">Membrane</keyword>
<keyword evidence="1" id="KW-1133">Transmembrane helix</keyword>
<feature type="transmembrane region" description="Helical" evidence="1">
    <location>
        <begin position="24"/>
        <end position="53"/>
    </location>
</feature>
<dbReference type="EMBL" id="JARPMG010000005">
    <property type="protein sequence ID" value="KAJ8100212.1"/>
    <property type="molecule type" value="Genomic_DNA"/>
</dbReference>
<comment type="caution">
    <text evidence="2">The sequence shown here is derived from an EMBL/GenBank/DDBJ whole genome shotgun (WGS) entry which is preliminary data.</text>
</comment>
<accession>A0AAD7QRH6</accession>
<dbReference type="RefSeq" id="XP_056043662.1">
    <property type="nucleotide sequence ID" value="XM_056187478.1"/>
</dbReference>